<evidence type="ECO:0000313" key="3">
    <source>
        <dbReference type="Proteomes" id="UP000195024"/>
    </source>
</evidence>
<sequence>MYLSGFIYLYHNSKSLIYSVWYTILAYILIQVSETLSYYLLSTVIGENNIESNWFLFSVATLIEIII</sequence>
<protein>
    <submittedName>
        <fullName evidence="2">Uncharacterized protein</fullName>
    </submittedName>
</protein>
<name>A0A242KUE0_ENTMU</name>
<keyword evidence="1" id="KW-0812">Transmembrane</keyword>
<gene>
    <name evidence="2" type="ORF">A5802_003009</name>
</gene>
<dbReference type="Proteomes" id="UP000195024">
    <property type="component" value="Unassembled WGS sequence"/>
</dbReference>
<comment type="caution">
    <text evidence="2">The sequence shown here is derived from an EMBL/GenBank/DDBJ whole genome shotgun (WGS) entry which is preliminary data.</text>
</comment>
<organism evidence="2 3">
    <name type="scientific">Enterococcus mundtii</name>
    <dbReference type="NCBI Taxonomy" id="53346"/>
    <lineage>
        <taxon>Bacteria</taxon>
        <taxon>Bacillati</taxon>
        <taxon>Bacillota</taxon>
        <taxon>Bacilli</taxon>
        <taxon>Lactobacillales</taxon>
        <taxon>Enterococcaceae</taxon>
        <taxon>Enterococcus</taxon>
    </lineage>
</organism>
<evidence type="ECO:0000256" key="1">
    <source>
        <dbReference type="SAM" id="Phobius"/>
    </source>
</evidence>
<proteinExistence type="predicted"/>
<feature type="transmembrane region" description="Helical" evidence="1">
    <location>
        <begin position="20"/>
        <end position="41"/>
    </location>
</feature>
<feature type="non-terminal residue" evidence="2">
    <location>
        <position position="67"/>
    </location>
</feature>
<keyword evidence="1" id="KW-1133">Transmembrane helix</keyword>
<keyword evidence="1" id="KW-0472">Membrane</keyword>
<reference evidence="2 3" key="1">
    <citation type="submission" date="2017-05" db="EMBL/GenBank/DDBJ databases">
        <title>The Genome Sequence of Enterococcus mundtii 6B1_DIV0119.</title>
        <authorList>
            <consortium name="The Broad Institute Genomics Platform"/>
            <consortium name="The Broad Institute Genomic Center for Infectious Diseases"/>
            <person name="Earl A."/>
            <person name="Manson A."/>
            <person name="Schwartman J."/>
            <person name="Gilmore M."/>
            <person name="Abouelleil A."/>
            <person name="Cao P."/>
            <person name="Chapman S."/>
            <person name="Cusick C."/>
            <person name="Shea T."/>
            <person name="Young S."/>
            <person name="Neafsey D."/>
            <person name="Nusbaum C."/>
            <person name="Birren B."/>
        </authorList>
    </citation>
    <scope>NUCLEOTIDE SEQUENCE [LARGE SCALE GENOMIC DNA]</scope>
    <source>
        <strain evidence="2 3">6B1_DIV0119</strain>
    </source>
</reference>
<accession>A0A242KUE0</accession>
<dbReference type="EMBL" id="NGMS01000004">
    <property type="protein sequence ID" value="OTP24854.1"/>
    <property type="molecule type" value="Genomic_DNA"/>
</dbReference>
<evidence type="ECO:0000313" key="2">
    <source>
        <dbReference type="EMBL" id="OTP24854.1"/>
    </source>
</evidence>
<dbReference type="AlphaFoldDB" id="A0A242KUE0"/>